<dbReference type="Pfam" id="PF02518">
    <property type="entry name" value="HATPase_c"/>
    <property type="match status" value="1"/>
</dbReference>
<accession>A0A9X0B8U4</accession>
<comment type="caution">
    <text evidence="9">The sequence shown here is derived from an EMBL/GenBank/DDBJ whole genome shotgun (WGS) entry which is preliminary data.</text>
</comment>
<evidence type="ECO:0000256" key="4">
    <source>
        <dbReference type="ARBA" id="ARBA00022777"/>
    </source>
</evidence>
<dbReference type="GO" id="GO:0009927">
    <property type="term" value="F:histidine phosphotransfer kinase activity"/>
    <property type="evidence" value="ECO:0007669"/>
    <property type="project" value="TreeGrafter"/>
</dbReference>
<dbReference type="InterPro" id="IPR004358">
    <property type="entry name" value="Sig_transdc_His_kin-like_C"/>
</dbReference>
<comment type="caution">
    <text evidence="5">Lacks conserved residue(s) required for the propagation of feature annotation.</text>
</comment>
<dbReference type="PANTHER" id="PTHR43047">
    <property type="entry name" value="TWO-COMPONENT HISTIDINE PROTEIN KINASE"/>
    <property type="match status" value="1"/>
</dbReference>
<keyword evidence="3" id="KW-0808">Transferase</keyword>
<keyword evidence="4" id="KW-0418">Kinase</keyword>
<feature type="domain" description="Response regulatory" evidence="8">
    <location>
        <begin position="482"/>
        <end position="574"/>
    </location>
</feature>
<dbReference type="PRINTS" id="PR00344">
    <property type="entry name" value="BCTRLSENSOR"/>
</dbReference>
<dbReference type="PANTHER" id="PTHR43047:SF72">
    <property type="entry name" value="OSMOSENSING HISTIDINE PROTEIN KINASE SLN1"/>
    <property type="match status" value="1"/>
</dbReference>
<dbReference type="Proteomes" id="UP001147747">
    <property type="component" value="Unassembled WGS sequence"/>
</dbReference>
<dbReference type="SUPFAM" id="SSF52172">
    <property type="entry name" value="CheY-like"/>
    <property type="match status" value="1"/>
</dbReference>
<dbReference type="EC" id="2.7.13.3" evidence="2"/>
<reference evidence="9" key="1">
    <citation type="submission" date="2022-12" db="EMBL/GenBank/DDBJ databases">
        <authorList>
            <person name="Petersen C."/>
        </authorList>
    </citation>
    <scope>NUCLEOTIDE SEQUENCE</scope>
    <source>
        <strain evidence="9">IBT 29677</strain>
    </source>
</reference>
<dbReference type="GeneID" id="81371542"/>
<proteinExistence type="predicted"/>
<dbReference type="GO" id="GO:0005886">
    <property type="term" value="C:plasma membrane"/>
    <property type="evidence" value="ECO:0007669"/>
    <property type="project" value="TreeGrafter"/>
</dbReference>
<evidence type="ECO:0000256" key="3">
    <source>
        <dbReference type="ARBA" id="ARBA00022679"/>
    </source>
</evidence>
<feature type="compositionally biased region" description="Polar residues" evidence="6">
    <location>
        <begin position="418"/>
        <end position="436"/>
    </location>
</feature>
<reference evidence="9" key="2">
    <citation type="journal article" date="2023" name="IMA Fungus">
        <title>Comparative genomic study of the Penicillium genus elucidates a diverse pangenome and 15 lateral gene transfer events.</title>
        <authorList>
            <person name="Petersen C."/>
            <person name="Sorensen T."/>
            <person name="Nielsen M.R."/>
            <person name="Sondergaard T.E."/>
            <person name="Sorensen J.L."/>
            <person name="Fitzpatrick D.A."/>
            <person name="Frisvad J.C."/>
            <person name="Nielsen K.L."/>
        </authorList>
    </citation>
    <scope>NUCLEOTIDE SEQUENCE</scope>
    <source>
        <strain evidence="9">IBT 29677</strain>
    </source>
</reference>
<dbReference type="Gene3D" id="3.30.565.10">
    <property type="entry name" value="Histidine kinase-like ATPase, C-terminal domain"/>
    <property type="match status" value="1"/>
</dbReference>
<dbReference type="CDD" id="cd17546">
    <property type="entry name" value="REC_hyHK_CKI1_RcsC-like"/>
    <property type="match status" value="1"/>
</dbReference>
<dbReference type="Gene3D" id="3.40.50.2300">
    <property type="match status" value="1"/>
</dbReference>
<evidence type="ECO:0000259" key="7">
    <source>
        <dbReference type="PROSITE" id="PS50109"/>
    </source>
</evidence>
<dbReference type="EMBL" id="JAPZBU010000008">
    <property type="protein sequence ID" value="KAJ5392435.1"/>
    <property type="molecule type" value="Genomic_DNA"/>
</dbReference>
<dbReference type="InterPro" id="IPR036890">
    <property type="entry name" value="HATPase_C_sf"/>
</dbReference>
<dbReference type="SMART" id="SM00387">
    <property type="entry name" value="HATPase_c"/>
    <property type="match status" value="1"/>
</dbReference>
<dbReference type="InterPro" id="IPR005467">
    <property type="entry name" value="His_kinase_dom"/>
</dbReference>
<dbReference type="AlphaFoldDB" id="A0A9X0B8U4"/>
<dbReference type="InterPro" id="IPR011006">
    <property type="entry name" value="CheY-like_superfamily"/>
</dbReference>
<feature type="domain" description="Histidine kinase" evidence="7">
    <location>
        <begin position="145"/>
        <end position="256"/>
    </location>
</feature>
<dbReference type="PROSITE" id="PS50110">
    <property type="entry name" value="RESPONSE_REGULATORY"/>
    <property type="match status" value="1"/>
</dbReference>
<gene>
    <name evidence="9" type="ORF">N7509_007925</name>
</gene>
<dbReference type="OrthoDB" id="303614at2759"/>
<protein>
    <recommendedName>
        <fullName evidence="2">histidine kinase</fullName>
        <ecNumber evidence="2">2.7.13.3</ecNumber>
    </recommendedName>
</protein>
<feature type="region of interest" description="Disordered" evidence="6">
    <location>
        <begin position="415"/>
        <end position="449"/>
    </location>
</feature>
<dbReference type="PROSITE" id="PS50109">
    <property type="entry name" value="HIS_KIN"/>
    <property type="match status" value="1"/>
</dbReference>
<evidence type="ECO:0000259" key="8">
    <source>
        <dbReference type="PROSITE" id="PS50110"/>
    </source>
</evidence>
<dbReference type="InterPro" id="IPR003594">
    <property type="entry name" value="HATPase_dom"/>
</dbReference>
<evidence type="ECO:0000256" key="6">
    <source>
        <dbReference type="SAM" id="MobiDB-lite"/>
    </source>
</evidence>
<dbReference type="InterPro" id="IPR001789">
    <property type="entry name" value="Sig_transdc_resp-reg_receiver"/>
</dbReference>
<evidence type="ECO:0000256" key="5">
    <source>
        <dbReference type="PROSITE-ProRule" id="PRU00169"/>
    </source>
</evidence>
<name>A0A9X0B8U4_9EURO</name>
<evidence type="ECO:0000256" key="1">
    <source>
        <dbReference type="ARBA" id="ARBA00000085"/>
    </source>
</evidence>
<organism evidence="9 10">
    <name type="scientific">Penicillium cosmopolitanum</name>
    <dbReference type="NCBI Taxonomy" id="1131564"/>
    <lineage>
        <taxon>Eukaryota</taxon>
        <taxon>Fungi</taxon>
        <taxon>Dikarya</taxon>
        <taxon>Ascomycota</taxon>
        <taxon>Pezizomycotina</taxon>
        <taxon>Eurotiomycetes</taxon>
        <taxon>Eurotiomycetidae</taxon>
        <taxon>Eurotiales</taxon>
        <taxon>Aspergillaceae</taxon>
        <taxon>Penicillium</taxon>
    </lineage>
</organism>
<evidence type="ECO:0000313" key="9">
    <source>
        <dbReference type="EMBL" id="KAJ5392435.1"/>
    </source>
</evidence>
<dbReference type="GO" id="GO:0000155">
    <property type="term" value="F:phosphorelay sensor kinase activity"/>
    <property type="evidence" value="ECO:0007669"/>
    <property type="project" value="TreeGrafter"/>
</dbReference>
<evidence type="ECO:0000313" key="10">
    <source>
        <dbReference type="Proteomes" id="UP001147747"/>
    </source>
</evidence>
<feature type="region of interest" description="Disordered" evidence="6">
    <location>
        <begin position="381"/>
        <end position="400"/>
    </location>
</feature>
<sequence length="574" mass="62384">MTALHGIFGMTDLLNTSVMNSLQRGFVHTISSCAFTLLGSINQILEYASIKDLRATSASAQYLGGPSKDQILKAGGDLQSGEGNEDTCVELAAVTEDAVPIDSVRDGTFFGAGRFDTPGGVQAILDIASVSDWRFLTVPSAWYVILTNIVGNALKFTQHGYVHVSLNADPVTTLEDGEVARSKIILIVRDSGCDIGPDFLRNEVFSAFAQEDSMTTGNGLGLNITQRIVLSLGGTIQVDSQRGAGTEVRVLVDLDQVSMLDTIHMQGTSTDMSLATTKDLVRDKTVGFLGHWASDSGLGARSSQQELSGNLDINAFAPSRRERFLPPVIVICPSPRIAHSMFVESRKQPNADIVEFISQPCGPRKLAKSFETCSKRRRQEIDTTVTEDDHSRKLPNSPVVMGVKESELDSLVDELTQESRGQSSDNTIEGNGSESPLDQPDLDIAPETPPSSILVSSEDLIDPKLDEVKNLSQLQNDQERTTILIVDDNYINVRILVEFMKKLGCNYATASNGLEALEFFKANAPSIALILMARRIRGFEQKNGIQNPVVIVALTVVAQNELQRDTIGLAWIRL</sequence>
<evidence type="ECO:0000256" key="2">
    <source>
        <dbReference type="ARBA" id="ARBA00012438"/>
    </source>
</evidence>
<dbReference type="RefSeq" id="XP_056488113.1">
    <property type="nucleotide sequence ID" value="XM_056632562.1"/>
</dbReference>
<keyword evidence="10" id="KW-1185">Reference proteome</keyword>
<dbReference type="SUPFAM" id="SSF55874">
    <property type="entry name" value="ATPase domain of HSP90 chaperone/DNA topoisomerase II/histidine kinase"/>
    <property type="match status" value="1"/>
</dbReference>
<comment type="catalytic activity">
    <reaction evidence="1">
        <text>ATP + protein L-histidine = ADP + protein N-phospho-L-histidine.</text>
        <dbReference type="EC" id="2.7.13.3"/>
    </reaction>
</comment>